<gene>
    <name evidence="1" type="ORF">MANES_12G090200</name>
</gene>
<proteinExistence type="predicted"/>
<dbReference type="AlphaFoldDB" id="A0A2C9UWD4"/>
<name>A0A2C9UWD4_MANES</name>
<evidence type="ECO:0000313" key="1">
    <source>
        <dbReference type="EMBL" id="OAY35310.1"/>
    </source>
</evidence>
<reference evidence="1" key="1">
    <citation type="submission" date="2016-02" db="EMBL/GenBank/DDBJ databases">
        <title>WGS assembly of Manihot esculenta.</title>
        <authorList>
            <person name="Bredeson J.V."/>
            <person name="Prochnik S.E."/>
            <person name="Lyons J.B."/>
            <person name="Schmutz J."/>
            <person name="Grimwood J."/>
            <person name="Vrebalov J."/>
            <person name="Bart R.S."/>
            <person name="Amuge T."/>
            <person name="Ferguson M.E."/>
            <person name="Green R."/>
            <person name="Putnam N."/>
            <person name="Stites J."/>
            <person name="Rounsley S."/>
            <person name="Rokhsar D.S."/>
        </authorList>
    </citation>
    <scope>NUCLEOTIDE SEQUENCE [LARGE SCALE GENOMIC DNA]</scope>
    <source>
        <tissue evidence="1">Leaf</tissue>
    </source>
</reference>
<protein>
    <submittedName>
        <fullName evidence="1">Uncharacterized protein</fullName>
    </submittedName>
</protein>
<accession>A0A2C9UWD4</accession>
<dbReference type="EMBL" id="CM004398">
    <property type="protein sequence ID" value="OAY35310.1"/>
    <property type="molecule type" value="Genomic_DNA"/>
</dbReference>
<organism evidence="1">
    <name type="scientific">Manihot esculenta</name>
    <name type="common">Cassava</name>
    <name type="synonym">Jatropha manihot</name>
    <dbReference type="NCBI Taxonomy" id="3983"/>
    <lineage>
        <taxon>Eukaryota</taxon>
        <taxon>Viridiplantae</taxon>
        <taxon>Streptophyta</taxon>
        <taxon>Embryophyta</taxon>
        <taxon>Tracheophyta</taxon>
        <taxon>Spermatophyta</taxon>
        <taxon>Magnoliopsida</taxon>
        <taxon>eudicotyledons</taxon>
        <taxon>Gunneridae</taxon>
        <taxon>Pentapetalae</taxon>
        <taxon>rosids</taxon>
        <taxon>fabids</taxon>
        <taxon>Malpighiales</taxon>
        <taxon>Euphorbiaceae</taxon>
        <taxon>Crotonoideae</taxon>
        <taxon>Manihoteae</taxon>
        <taxon>Manihot</taxon>
    </lineage>
</organism>
<sequence length="47" mass="5365">MASSTCKSNFHLFWSQTECTSSIVYAAVYQINKVKMPRIKDISEHLA</sequence>